<feature type="transmembrane region" description="Helical" evidence="1">
    <location>
        <begin position="164"/>
        <end position="183"/>
    </location>
</feature>
<keyword evidence="3" id="KW-1185">Reference proteome</keyword>
<evidence type="ECO:0000256" key="1">
    <source>
        <dbReference type="SAM" id="Phobius"/>
    </source>
</evidence>
<dbReference type="AlphaFoldDB" id="A0A091BHI2"/>
<gene>
    <name evidence="2" type="ORF">N789_07695</name>
</gene>
<sequence length="222" mass="24271">MFIGHLALAFAAKPLVPRVSLGWLMAATLFIDLLWPIFLLAGWEHVEIAPGNTAFTPLAFTDYPITHSLVGAAGWALLAALAFGVWKKDRRGAWVIGLLVLSHWFLDAISHRPDLPLWPGDSPLIGLGLWNSIPRTLMVEGLMFAVGVVLYLRATLPGDRSGLYPFLGWLALVLVSYAAASFGPLPPDAHTLALSALAVYLLPPWAAWFDRHRVPAERPLAR</sequence>
<evidence type="ECO:0000313" key="3">
    <source>
        <dbReference type="Proteomes" id="UP000029385"/>
    </source>
</evidence>
<feature type="transmembrane region" description="Helical" evidence="1">
    <location>
        <begin position="189"/>
        <end position="209"/>
    </location>
</feature>
<feature type="transmembrane region" description="Helical" evidence="1">
    <location>
        <begin position="93"/>
        <end position="112"/>
    </location>
</feature>
<keyword evidence="1" id="KW-0812">Transmembrane</keyword>
<keyword evidence="1" id="KW-0472">Membrane</keyword>
<proteinExistence type="predicted"/>
<protein>
    <recommendedName>
        <fullName evidence="4">Membrane-bound metal-dependent hydrolase</fullName>
    </recommendedName>
</protein>
<evidence type="ECO:0008006" key="4">
    <source>
        <dbReference type="Google" id="ProtNLM"/>
    </source>
</evidence>
<accession>A0A091BHI2</accession>
<comment type="caution">
    <text evidence="2">The sequence shown here is derived from an EMBL/GenBank/DDBJ whole genome shotgun (WGS) entry which is preliminary data.</text>
</comment>
<dbReference type="EMBL" id="AVCI01000004">
    <property type="protein sequence ID" value="KFN43820.1"/>
    <property type="molecule type" value="Genomic_DNA"/>
</dbReference>
<feature type="transmembrane region" description="Helical" evidence="1">
    <location>
        <begin position="132"/>
        <end position="152"/>
    </location>
</feature>
<dbReference type="Proteomes" id="UP000029385">
    <property type="component" value="Unassembled WGS sequence"/>
</dbReference>
<organism evidence="2 3">
    <name type="scientific">Arenimonas oryziterrae DSM 21050 = YC6267</name>
    <dbReference type="NCBI Taxonomy" id="1121015"/>
    <lineage>
        <taxon>Bacteria</taxon>
        <taxon>Pseudomonadati</taxon>
        <taxon>Pseudomonadota</taxon>
        <taxon>Gammaproteobacteria</taxon>
        <taxon>Lysobacterales</taxon>
        <taxon>Lysobacteraceae</taxon>
        <taxon>Arenimonas</taxon>
    </lineage>
</organism>
<dbReference type="PATRIC" id="fig|1121015.4.peg.1029"/>
<dbReference type="OrthoDB" id="327431at2"/>
<dbReference type="STRING" id="1121015.GCA_000420545_01990"/>
<name>A0A091BHI2_9GAMM</name>
<evidence type="ECO:0000313" key="2">
    <source>
        <dbReference type="EMBL" id="KFN43820.1"/>
    </source>
</evidence>
<dbReference type="RefSeq" id="WP_022969605.1">
    <property type="nucleotide sequence ID" value="NZ_ATVD01000003.1"/>
</dbReference>
<keyword evidence="1" id="KW-1133">Transmembrane helix</keyword>
<dbReference type="eggNOG" id="ENOG5030G4A">
    <property type="taxonomic scope" value="Bacteria"/>
</dbReference>
<feature type="transmembrane region" description="Helical" evidence="1">
    <location>
        <begin position="63"/>
        <end position="86"/>
    </location>
</feature>
<reference evidence="2 3" key="1">
    <citation type="submission" date="2013-09" db="EMBL/GenBank/DDBJ databases">
        <title>Genome sequencing of Arenimonas oryziterrae.</title>
        <authorList>
            <person name="Chen F."/>
            <person name="Wang G."/>
        </authorList>
    </citation>
    <scope>NUCLEOTIDE SEQUENCE [LARGE SCALE GENOMIC DNA]</scope>
    <source>
        <strain evidence="2 3">YC6267</strain>
    </source>
</reference>
<feature type="transmembrane region" description="Helical" evidence="1">
    <location>
        <begin position="21"/>
        <end position="43"/>
    </location>
</feature>